<dbReference type="SUPFAM" id="SSF55031">
    <property type="entry name" value="Bacterial exopeptidase dimerisation domain"/>
    <property type="match status" value="1"/>
</dbReference>
<proteinExistence type="predicted"/>
<comment type="caution">
    <text evidence="3">The sequence shown here is derived from an EMBL/GenBank/DDBJ whole genome shotgun (WGS) entry which is preliminary data.</text>
</comment>
<dbReference type="InterPro" id="IPR011650">
    <property type="entry name" value="Peptidase_M20_dimer"/>
</dbReference>
<dbReference type="NCBIfam" id="TIGR01891">
    <property type="entry name" value="amidohydrolases"/>
    <property type="match status" value="1"/>
</dbReference>
<dbReference type="SUPFAM" id="SSF53187">
    <property type="entry name" value="Zn-dependent exopeptidases"/>
    <property type="match status" value="1"/>
</dbReference>
<evidence type="ECO:0000259" key="2">
    <source>
        <dbReference type="Pfam" id="PF07687"/>
    </source>
</evidence>
<dbReference type="InterPro" id="IPR036264">
    <property type="entry name" value="Bact_exopeptidase_dim_dom"/>
</dbReference>
<feature type="binding site" evidence="1">
    <location>
        <position position="163"/>
    </location>
    <ligand>
        <name>Mn(2+)</name>
        <dbReference type="ChEBI" id="CHEBI:29035"/>
        <label>2</label>
    </ligand>
</feature>
<dbReference type="InterPro" id="IPR017439">
    <property type="entry name" value="Amidohydrolase"/>
</dbReference>
<dbReference type="PIRSF" id="PIRSF005962">
    <property type="entry name" value="Pept_M20D_amidohydro"/>
    <property type="match status" value="1"/>
</dbReference>
<dbReference type="PANTHER" id="PTHR11014:SF63">
    <property type="entry name" value="METALLOPEPTIDASE, PUTATIVE (AFU_ORTHOLOGUE AFUA_6G09600)-RELATED"/>
    <property type="match status" value="1"/>
</dbReference>
<evidence type="ECO:0000256" key="1">
    <source>
        <dbReference type="PIRSR" id="PIRSR005962-1"/>
    </source>
</evidence>
<feature type="binding site" evidence="1">
    <location>
        <position position="104"/>
    </location>
    <ligand>
        <name>Mn(2+)</name>
        <dbReference type="ChEBI" id="CHEBI:29035"/>
        <label>2</label>
    </ligand>
</feature>
<keyword evidence="1" id="KW-0479">Metal-binding</keyword>
<name>A0A9D1W6M9_9FIRM</name>
<dbReference type="Gene3D" id="3.30.70.360">
    <property type="match status" value="1"/>
</dbReference>
<sequence length="386" mass="42031">MEDLGKKFKEAEGYIIEMRRWFHQHPELSLKEKETSEKIKEELDKMGIPHEDLKPNYGVVATIQGKDSGKVIAARADIDALPVTEDTGLPFASCNPGVMHACGHDAHAAMLLGVAKVLNEVKDELNGTVKLVFQVSEENGMGYEEILDYFESIGGVDRVIGLHIWSTLPAGEILLIPESVFAGGTGFTCRINGQGGHGARPDLVKDPIKAACDLVLKLAAIPTNFYDVLDHSVVSVGQIQSGTMGNIFPSYAEVKGTTRYYKAGGIDAIKEKMQQIADGVGMTYGVKIDVEHNGGVLPVYNAPELIPHARELVDQVEGLKVSPQTDPICAGDDFCYILAKYPGFYGVLGAGAPDSYPQHHAKFDVQESEFRKGAEFMGRYIADYLK</sequence>
<evidence type="ECO:0000313" key="3">
    <source>
        <dbReference type="EMBL" id="HIX53188.1"/>
    </source>
</evidence>
<dbReference type="AlphaFoldDB" id="A0A9D1W6M9"/>
<dbReference type="GO" id="GO:0016787">
    <property type="term" value="F:hydrolase activity"/>
    <property type="evidence" value="ECO:0007669"/>
    <property type="project" value="InterPro"/>
</dbReference>
<feature type="binding site" evidence="1">
    <location>
        <position position="138"/>
    </location>
    <ligand>
        <name>Mn(2+)</name>
        <dbReference type="ChEBI" id="CHEBI:29035"/>
        <label>2</label>
    </ligand>
</feature>
<gene>
    <name evidence="3" type="ORF">IAA28_10345</name>
</gene>
<feature type="domain" description="Peptidase M20 dimerisation" evidence="2">
    <location>
        <begin position="183"/>
        <end position="278"/>
    </location>
</feature>
<reference evidence="3" key="2">
    <citation type="submission" date="2021-04" db="EMBL/GenBank/DDBJ databases">
        <authorList>
            <person name="Gilroy R."/>
        </authorList>
    </citation>
    <scope>NUCLEOTIDE SEQUENCE</scope>
    <source>
        <strain evidence="3">ChiGjej4B4-12881</strain>
    </source>
</reference>
<keyword evidence="1" id="KW-0464">Manganese</keyword>
<comment type="cofactor">
    <cofactor evidence="1">
        <name>Mn(2+)</name>
        <dbReference type="ChEBI" id="CHEBI:29035"/>
    </cofactor>
    <text evidence="1">The Mn(2+) ion enhances activity.</text>
</comment>
<dbReference type="Pfam" id="PF01546">
    <property type="entry name" value="Peptidase_M20"/>
    <property type="match status" value="1"/>
</dbReference>
<dbReference type="EMBL" id="DXEU01000187">
    <property type="protein sequence ID" value="HIX53188.1"/>
    <property type="molecule type" value="Genomic_DNA"/>
</dbReference>
<dbReference type="Gene3D" id="3.40.630.10">
    <property type="entry name" value="Zn peptidases"/>
    <property type="match status" value="1"/>
</dbReference>
<evidence type="ECO:0000313" key="4">
    <source>
        <dbReference type="Proteomes" id="UP000886780"/>
    </source>
</evidence>
<protein>
    <submittedName>
        <fullName evidence="3">Amidohydrolase</fullName>
    </submittedName>
</protein>
<reference evidence="3" key="1">
    <citation type="journal article" date="2021" name="PeerJ">
        <title>Extensive microbial diversity within the chicken gut microbiome revealed by metagenomics and culture.</title>
        <authorList>
            <person name="Gilroy R."/>
            <person name="Ravi A."/>
            <person name="Getino M."/>
            <person name="Pursley I."/>
            <person name="Horton D.L."/>
            <person name="Alikhan N.F."/>
            <person name="Baker D."/>
            <person name="Gharbi K."/>
            <person name="Hall N."/>
            <person name="Watson M."/>
            <person name="Adriaenssens E.M."/>
            <person name="Foster-Nyarko E."/>
            <person name="Jarju S."/>
            <person name="Secka A."/>
            <person name="Antonio M."/>
            <person name="Oren A."/>
            <person name="Chaudhuri R.R."/>
            <person name="La Ragione R."/>
            <person name="Hildebrand F."/>
            <person name="Pallen M.J."/>
        </authorList>
    </citation>
    <scope>NUCLEOTIDE SEQUENCE</scope>
    <source>
        <strain evidence="3">ChiGjej4B4-12881</strain>
    </source>
</reference>
<dbReference type="PANTHER" id="PTHR11014">
    <property type="entry name" value="PEPTIDASE M20 FAMILY MEMBER"/>
    <property type="match status" value="1"/>
</dbReference>
<dbReference type="InterPro" id="IPR002933">
    <property type="entry name" value="Peptidase_M20"/>
</dbReference>
<feature type="binding site" evidence="1">
    <location>
        <position position="102"/>
    </location>
    <ligand>
        <name>Mn(2+)</name>
        <dbReference type="ChEBI" id="CHEBI:29035"/>
        <label>2</label>
    </ligand>
</feature>
<dbReference type="Proteomes" id="UP000886780">
    <property type="component" value="Unassembled WGS sequence"/>
</dbReference>
<dbReference type="GO" id="GO:0046872">
    <property type="term" value="F:metal ion binding"/>
    <property type="evidence" value="ECO:0007669"/>
    <property type="project" value="UniProtKB-KW"/>
</dbReference>
<organism evidence="3 4">
    <name type="scientific">Candidatus Lachnoclostridium stercoripullorum</name>
    <dbReference type="NCBI Taxonomy" id="2838635"/>
    <lineage>
        <taxon>Bacteria</taxon>
        <taxon>Bacillati</taxon>
        <taxon>Bacillota</taxon>
        <taxon>Clostridia</taxon>
        <taxon>Lachnospirales</taxon>
        <taxon>Lachnospiraceae</taxon>
    </lineage>
</organism>
<dbReference type="Pfam" id="PF07687">
    <property type="entry name" value="M20_dimer"/>
    <property type="match status" value="1"/>
</dbReference>
<accession>A0A9D1W6M9</accession>
<dbReference type="CDD" id="cd03886">
    <property type="entry name" value="M20_Acy1"/>
    <property type="match status" value="1"/>
</dbReference>
<feature type="binding site" evidence="1">
    <location>
        <position position="359"/>
    </location>
    <ligand>
        <name>Mn(2+)</name>
        <dbReference type="ChEBI" id="CHEBI:29035"/>
        <label>2</label>
    </ligand>
</feature>